<dbReference type="EMBL" id="BRXX01000119">
    <property type="protein sequence ID" value="GMH91751.1"/>
    <property type="molecule type" value="Genomic_DNA"/>
</dbReference>
<evidence type="ECO:0000313" key="2">
    <source>
        <dbReference type="Proteomes" id="UP001165160"/>
    </source>
</evidence>
<evidence type="ECO:0000313" key="1">
    <source>
        <dbReference type="EMBL" id="GMH91751.1"/>
    </source>
</evidence>
<comment type="caution">
    <text evidence="1">The sequence shown here is derived from an EMBL/GenBank/DDBJ whole genome shotgun (WGS) entry which is preliminary data.</text>
</comment>
<dbReference type="SUPFAM" id="SSF52799">
    <property type="entry name" value="(Phosphotyrosine protein) phosphatases II"/>
    <property type="match status" value="1"/>
</dbReference>
<organism evidence="1 2">
    <name type="scientific">Triparma verrucosa</name>
    <dbReference type="NCBI Taxonomy" id="1606542"/>
    <lineage>
        <taxon>Eukaryota</taxon>
        <taxon>Sar</taxon>
        <taxon>Stramenopiles</taxon>
        <taxon>Ochrophyta</taxon>
        <taxon>Bolidophyceae</taxon>
        <taxon>Parmales</taxon>
        <taxon>Triparmaceae</taxon>
        <taxon>Triparma</taxon>
    </lineage>
</organism>
<keyword evidence="2" id="KW-1185">Reference proteome</keyword>
<dbReference type="Proteomes" id="UP001165160">
    <property type="component" value="Unassembled WGS sequence"/>
</dbReference>
<name>A0A9W7BIG7_9STRA</name>
<protein>
    <submittedName>
        <fullName evidence="1">Uncharacterized protein</fullName>
    </submittedName>
</protein>
<dbReference type="AlphaFoldDB" id="A0A9W7BIG7"/>
<reference evidence="2" key="1">
    <citation type="journal article" date="2023" name="Commun. Biol.">
        <title>Genome analysis of Parmales, the sister group of diatoms, reveals the evolutionary specialization of diatoms from phago-mixotrophs to photoautotrophs.</title>
        <authorList>
            <person name="Ban H."/>
            <person name="Sato S."/>
            <person name="Yoshikawa S."/>
            <person name="Yamada K."/>
            <person name="Nakamura Y."/>
            <person name="Ichinomiya M."/>
            <person name="Sato N."/>
            <person name="Blanc-Mathieu R."/>
            <person name="Endo H."/>
            <person name="Kuwata A."/>
            <person name="Ogata H."/>
        </authorList>
    </citation>
    <scope>NUCLEOTIDE SEQUENCE [LARGE SCALE GENOMIC DNA]</scope>
    <source>
        <strain evidence="2">NIES 3699</strain>
    </source>
</reference>
<accession>A0A9W7BIG7</accession>
<dbReference type="InterPro" id="IPR029021">
    <property type="entry name" value="Prot-tyrosine_phosphatase-like"/>
</dbReference>
<proteinExistence type="predicted"/>
<gene>
    <name evidence="1" type="ORF">TrVE_jg2858</name>
</gene>
<dbReference type="Gene3D" id="3.90.190.10">
    <property type="entry name" value="Protein tyrosine phosphatase superfamily"/>
    <property type="match status" value="1"/>
</dbReference>
<sequence length="149" mass="16513">MPTLDHHPPPLPYILSAVALSHNVRELSVVCNGGHGRSACIVLCIIVHHSLLEPSILEKICACLSHPVPGLSNPVTKSEVVNVGEIVNKYMLSSRKCRKNMSEQVAFQQFADWVASGDTLDDVDKGANNDSDRWIKYHSSLEYYMKKEA</sequence>